<reference evidence="1" key="1">
    <citation type="journal article" date="2020" name="ISME J.">
        <title>Gammaproteobacteria mediating utilization of methyl-, sulfur- and petroleum organic compounds in deep ocean hydrothermal plumes.</title>
        <authorList>
            <person name="Zhou Z."/>
            <person name="Liu Y."/>
            <person name="Pan J."/>
            <person name="Cron B.R."/>
            <person name="Toner B.M."/>
            <person name="Anantharaman K."/>
            <person name="Breier J.A."/>
            <person name="Dick G.J."/>
            <person name="Li M."/>
        </authorList>
    </citation>
    <scope>NUCLEOTIDE SEQUENCE</scope>
    <source>
        <strain evidence="1">SZUA-1501</strain>
    </source>
</reference>
<dbReference type="EMBL" id="DQVE01000022">
    <property type="protein sequence ID" value="HIP98169.1"/>
    <property type="molecule type" value="Genomic_DNA"/>
</dbReference>
<evidence type="ECO:0000313" key="2">
    <source>
        <dbReference type="Proteomes" id="UP000606463"/>
    </source>
</evidence>
<proteinExistence type="predicted"/>
<organism evidence="1 2">
    <name type="scientific">Aquifex aeolicus</name>
    <dbReference type="NCBI Taxonomy" id="63363"/>
    <lineage>
        <taxon>Bacteria</taxon>
        <taxon>Pseudomonadati</taxon>
        <taxon>Aquificota</taxon>
        <taxon>Aquificia</taxon>
        <taxon>Aquificales</taxon>
        <taxon>Aquificaceae</taxon>
        <taxon>Aquifex</taxon>
    </lineage>
</organism>
<accession>A0A9D1CF14</accession>
<dbReference type="Proteomes" id="UP000606463">
    <property type="component" value="Unassembled WGS sequence"/>
</dbReference>
<sequence length="122" mass="14438">MVIEEKIEKLYAAYLISFTSDESYSLILIYKTEGEEFYKALFLTKSLETGEEMKNLLKLDKNEFNEEQAVKVFDHTVKDLFRREIKSIDPGAKLYELKFENPQRVDYNLSQVRELLKKLELA</sequence>
<comment type="caution">
    <text evidence="1">The sequence shown here is derived from an EMBL/GenBank/DDBJ whole genome shotgun (WGS) entry which is preliminary data.</text>
</comment>
<protein>
    <submittedName>
        <fullName evidence="1">Uncharacterized protein</fullName>
    </submittedName>
</protein>
<name>A0A9D1CF14_AQUAO</name>
<dbReference type="AlphaFoldDB" id="A0A9D1CF14"/>
<gene>
    <name evidence="1" type="ORF">EYH37_02225</name>
</gene>
<evidence type="ECO:0000313" key="1">
    <source>
        <dbReference type="EMBL" id="HIP98169.1"/>
    </source>
</evidence>